<dbReference type="Proteomes" id="UP000198781">
    <property type="component" value="Unassembled WGS sequence"/>
</dbReference>
<name>A0A1G7CRU0_9BURK</name>
<gene>
    <name evidence="1" type="ORF">SAMN05192589_11720</name>
</gene>
<dbReference type="EMBL" id="FMZC01000017">
    <property type="protein sequence ID" value="SDE41921.1"/>
    <property type="molecule type" value="Genomic_DNA"/>
</dbReference>
<evidence type="ECO:0000313" key="2">
    <source>
        <dbReference type="Proteomes" id="UP000198781"/>
    </source>
</evidence>
<dbReference type="STRING" id="187868.SAMN05192589_11720"/>
<sequence>MIEIKTVGEDTLGGAAESAAALSGLVTAQLPSALSNLAYANQIASGDLSAKAQVARQDAMNRLRQVIVASAVARVQTPGPSAARSSVMVLTGNELAQSIAGLKSALSAFSSQRAATHLRVAVP</sequence>
<accession>A0A1G7CRU0</accession>
<proteinExistence type="predicted"/>
<dbReference type="RefSeq" id="WP_245711481.1">
    <property type="nucleotide sequence ID" value="NZ_FMZC01000017.1"/>
</dbReference>
<dbReference type="AlphaFoldDB" id="A0A1G7CRU0"/>
<evidence type="ECO:0000313" key="1">
    <source>
        <dbReference type="EMBL" id="SDE41921.1"/>
    </source>
</evidence>
<organism evidence="1 2">
    <name type="scientific">Paracidovorax valerianellae</name>
    <dbReference type="NCBI Taxonomy" id="187868"/>
    <lineage>
        <taxon>Bacteria</taxon>
        <taxon>Pseudomonadati</taxon>
        <taxon>Pseudomonadota</taxon>
        <taxon>Betaproteobacteria</taxon>
        <taxon>Burkholderiales</taxon>
        <taxon>Comamonadaceae</taxon>
        <taxon>Paracidovorax</taxon>
    </lineage>
</organism>
<reference evidence="1 2" key="1">
    <citation type="submission" date="2016-10" db="EMBL/GenBank/DDBJ databases">
        <authorList>
            <person name="de Groot N.N."/>
        </authorList>
    </citation>
    <scope>NUCLEOTIDE SEQUENCE [LARGE SCALE GENOMIC DNA]</scope>
    <source>
        <strain evidence="1 2">DSM 16619</strain>
    </source>
</reference>
<protein>
    <submittedName>
        <fullName evidence="1">Uncharacterized protein</fullName>
    </submittedName>
</protein>
<keyword evidence="2" id="KW-1185">Reference proteome</keyword>